<dbReference type="RefSeq" id="WP_086456872.1">
    <property type="nucleotide sequence ID" value="NZ_FXWL01000002.1"/>
</dbReference>
<gene>
    <name evidence="1" type="ORF">SAMN06295984_1823</name>
</gene>
<evidence type="ECO:0000313" key="1">
    <source>
        <dbReference type="EMBL" id="SMQ76382.1"/>
    </source>
</evidence>
<evidence type="ECO:0000313" key="2">
    <source>
        <dbReference type="Proteomes" id="UP000194469"/>
    </source>
</evidence>
<organism evidence="1 2">
    <name type="scientific">Sphingopyxis terrae subsp. ummariensis</name>
    <dbReference type="NCBI Taxonomy" id="429001"/>
    <lineage>
        <taxon>Bacteria</taxon>
        <taxon>Pseudomonadati</taxon>
        <taxon>Pseudomonadota</taxon>
        <taxon>Alphaproteobacteria</taxon>
        <taxon>Sphingomonadales</taxon>
        <taxon>Sphingomonadaceae</taxon>
        <taxon>Sphingopyxis</taxon>
    </lineage>
</organism>
<protein>
    <submittedName>
        <fullName evidence="1">Uncharacterized protein</fullName>
    </submittedName>
</protein>
<name>A0A1Y6FU20_9SPHN</name>
<dbReference type="Proteomes" id="UP000194469">
    <property type="component" value="Unassembled WGS sequence"/>
</dbReference>
<reference evidence="2" key="1">
    <citation type="submission" date="2017-04" db="EMBL/GenBank/DDBJ databases">
        <authorList>
            <person name="Varghese N."/>
            <person name="Submissions S."/>
        </authorList>
    </citation>
    <scope>NUCLEOTIDE SEQUENCE [LARGE SCALE GENOMIC DNA]</scope>
    <source>
        <strain evidence="2">UI2</strain>
    </source>
</reference>
<sequence>MTLECPRLLPAAVICDDVYLAARLSCAVSKRGYYLPVMDGPRMSRDDREAEAARRNNAIARFQVVNVLLGGLPDDAAAAMRALLPQKLLRDVKDDHVSDLILDDLMFWAEPLTWGKERIGEGLLTALYQRRMIVFEDEPSPVRSVEGPSGHLVVCEMGEPLSEVIAANYAFALGAGLHLIDPVDESEAHALLEDFYSIDAPGANPAAIREMLGAKLRELCGNIKPPKEGSLTFISKHLPFGIGFPELPSTHLFQYPDLGIAVLNGFAAEQKGRRGTNVAVVVDPEKVRAPEIEAAKTLLPKRSIFLRGYSGKTATVRNVSDMLELFPYDLLIFATHCGDADGFRETYKFEDSEGIDRTLVVDLAIGVADTDDPDMLRVSQFMRFHSLDGVDWTDPVAKAKLHVGTAIADFMKLHKDGDDARVDQEAIPRVLGSAAMAMADSNLLIFSRSLAMDGNPVIINNACVSWRELASRFTFGNARAYIGTLYSVSDMEAEAVVVRLLDKEFGKCLPHALWNAQRVVYGKDDGRRPYVATGVYTQKLRATQEAVPLRLLQLLTSARAEWEAKRKKQMKFAEGSKRLDAICDYYEQEVKGLRERWFQGARDTHADGL</sequence>
<keyword evidence="2" id="KW-1185">Reference proteome</keyword>
<accession>A0A1Y6FU20</accession>
<dbReference type="GeneID" id="303002270"/>
<dbReference type="AlphaFoldDB" id="A0A1Y6FU20"/>
<proteinExistence type="predicted"/>
<dbReference type="EMBL" id="FXWL01000002">
    <property type="protein sequence ID" value="SMQ76382.1"/>
    <property type="molecule type" value="Genomic_DNA"/>
</dbReference>